<feature type="compositionally biased region" description="Basic and acidic residues" evidence="1">
    <location>
        <begin position="210"/>
        <end position="224"/>
    </location>
</feature>
<dbReference type="Proteomes" id="UP000770661">
    <property type="component" value="Unassembled WGS sequence"/>
</dbReference>
<keyword evidence="3" id="KW-1185">Reference proteome</keyword>
<feature type="region of interest" description="Disordered" evidence="1">
    <location>
        <begin position="1"/>
        <end position="20"/>
    </location>
</feature>
<dbReference type="EMBL" id="JACEEZ010015609">
    <property type="protein sequence ID" value="KAG0718724.1"/>
    <property type="molecule type" value="Genomic_DNA"/>
</dbReference>
<protein>
    <submittedName>
        <fullName evidence="2">Uncharacterized protein</fullName>
    </submittedName>
</protein>
<organism evidence="2 3">
    <name type="scientific">Chionoecetes opilio</name>
    <name type="common">Atlantic snow crab</name>
    <name type="synonym">Cancer opilio</name>
    <dbReference type="NCBI Taxonomy" id="41210"/>
    <lineage>
        <taxon>Eukaryota</taxon>
        <taxon>Metazoa</taxon>
        <taxon>Ecdysozoa</taxon>
        <taxon>Arthropoda</taxon>
        <taxon>Crustacea</taxon>
        <taxon>Multicrustacea</taxon>
        <taxon>Malacostraca</taxon>
        <taxon>Eumalacostraca</taxon>
        <taxon>Eucarida</taxon>
        <taxon>Decapoda</taxon>
        <taxon>Pleocyemata</taxon>
        <taxon>Brachyura</taxon>
        <taxon>Eubrachyura</taxon>
        <taxon>Majoidea</taxon>
        <taxon>Majidae</taxon>
        <taxon>Chionoecetes</taxon>
    </lineage>
</organism>
<proteinExistence type="predicted"/>
<evidence type="ECO:0000313" key="3">
    <source>
        <dbReference type="Proteomes" id="UP000770661"/>
    </source>
</evidence>
<gene>
    <name evidence="2" type="ORF">GWK47_051919</name>
</gene>
<accession>A0A8J4Y6Z6</accession>
<name>A0A8J4Y6Z6_CHIOP</name>
<sequence>MAVLEEHFSTSTNLRGETQAERRWGKCGTRGYLRGFGPAWEGKILLPLSLANMEAPLAVLLTGKRRLFPLLGAPEKAGFDWRKVAAPLPQPFEGGAESGAFGEQDHRLLFDPTASEHGMGQGACIRFWGKNWMKLALVGLPPSCPNEVILKDVFKGPASAFPLGPDIGILKRPRIEGFLRGNSSPERDGGKTSEALVEFLPKAHCQQAEGRRIGLPEGGLESKNHPQGGL</sequence>
<feature type="region of interest" description="Disordered" evidence="1">
    <location>
        <begin position="210"/>
        <end position="230"/>
    </location>
</feature>
<reference evidence="2" key="1">
    <citation type="submission" date="2020-07" db="EMBL/GenBank/DDBJ databases">
        <title>The High-quality genome of the commercially important snow crab, Chionoecetes opilio.</title>
        <authorList>
            <person name="Jeong J.-H."/>
            <person name="Ryu S."/>
        </authorList>
    </citation>
    <scope>NUCLEOTIDE SEQUENCE</scope>
    <source>
        <strain evidence="2">MADBK_172401_WGS</strain>
        <tissue evidence="2">Digestive gland</tissue>
    </source>
</reference>
<comment type="caution">
    <text evidence="2">The sequence shown here is derived from an EMBL/GenBank/DDBJ whole genome shotgun (WGS) entry which is preliminary data.</text>
</comment>
<evidence type="ECO:0000313" key="2">
    <source>
        <dbReference type="EMBL" id="KAG0718724.1"/>
    </source>
</evidence>
<dbReference type="AlphaFoldDB" id="A0A8J4Y6Z6"/>
<evidence type="ECO:0000256" key="1">
    <source>
        <dbReference type="SAM" id="MobiDB-lite"/>
    </source>
</evidence>